<evidence type="ECO:0000313" key="3">
    <source>
        <dbReference type="EMBL" id="KRZ99966.1"/>
    </source>
</evidence>
<feature type="region of interest" description="Disordered" evidence="1">
    <location>
        <begin position="129"/>
        <end position="149"/>
    </location>
</feature>
<dbReference type="SMART" id="SM00166">
    <property type="entry name" value="UBX"/>
    <property type="match status" value="1"/>
</dbReference>
<dbReference type="InterPro" id="IPR036249">
    <property type="entry name" value="Thioredoxin-like_sf"/>
</dbReference>
<reference evidence="3 4" key="1">
    <citation type="submission" date="2015-11" db="EMBL/GenBank/DDBJ databases">
        <title>The genome of Debaryomyces fabryi.</title>
        <authorList>
            <person name="Tafer H."/>
            <person name="Lopandic K."/>
        </authorList>
    </citation>
    <scope>NUCLEOTIDE SEQUENCE [LARGE SCALE GENOMIC DNA]</scope>
    <source>
        <strain evidence="3 4">CBS 789</strain>
    </source>
</reference>
<proteinExistence type="predicted"/>
<dbReference type="SMART" id="SM00594">
    <property type="entry name" value="UAS"/>
    <property type="match status" value="1"/>
</dbReference>
<dbReference type="Gene3D" id="3.10.20.90">
    <property type="entry name" value="Phosphatidylinositol 3-kinase Catalytic Subunit, Chain A, domain 1"/>
    <property type="match status" value="1"/>
</dbReference>
<dbReference type="OrthoDB" id="270602at2759"/>
<dbReference type="PANTHER" id="PTHR23322:SF6">
    <property type="entry name" value="UBX DOMAIN-CONTAINING PROTEIN 7"/>
    <property type="match status" value="1"/>
</dbReference>
<protein>
    <recommendedName>
        <fullName evidence="2">UBX domain-containing protein</fullName>
    </recommendedName>
</protein>
<dbReference type="InterPro" id="IPR029071">
    <property type="entry name" value="Ubiquitin-like_domsf"/>
</dbReference>
<keyword evidence="4" id="KW-1185">Reference proteome</keyword>
<organism evidence="3 4">
    <name type="scientific">Debaryomyces fabryi</name>
    <dbReference type="NCBI Taxonomy" id="58627"/>
    <lineage>
        <taxon>Eukaryota</taxon>
        <taxon>Fungi</taxon>
        <taxon>Dikarya</taxon>
        <taxon>Ascomycota</taxon>
        <taxon>Saccharomycotina</taxon>
        <taxon>Pichiomycetes</taxon>
        <taxon>Debaryomycetaceae</taxon>
        <taxon>Debaryomyces</taxon>
    </lineage>
</organism>
<gene>
    <name evidence="3" type="ORF">AC631_04262</name>
</gene>
<dbReference type="InterPro" id="IPR001012">
    <property type="entry name" value="UBX_dom"/>
</dbReference>
<dbReference type="RefSeq" id="XP_015466069.1">
    <property type="nucleotide sequence ID" value="XM_015613091.1"/>
</dbReference>
<accession>A0A0V1PVG8</accession>
<dbReference type="InterPro" id="IPR006577">
    <property type="entry name" value="UAS"/>
</dbReference>
<feature type="region of interest" description="Disordered" evidence="1">
    <location>
        <begin position="356"/>
        <end position="384"/>
    </location>
</feature>
<dbReference type="Pfam" id="PF00789">
    <property type="entry name" value="UBX"/>
    <property type="match status" value="1"/>
</dbReference>
<dbReference type="GO" id="GO:0005634">
    <property type="term" value="C:nucleus"/>
    <property type="evidence" value="ECO:0007669"/>
    <property type="project" value="TreeGrafter"/>
</dbReference>
<dbReference type="CDD" id="cd02958">
    <property type="entry name" value="UAS"/>
    <property type="match status" value="1"/>
</dbReference>
<feature type="compositionally biased region" description="Acidic residues" evidence="1">
    <location>
        <begin position="137"/>
        <end position="149"/>
    </location>
</feature>
<dbReference type="SUPFAM" id="SSF54236">
    <property type="entry name" value="Ubiquitin-like"/>
    <property type="match status" value="1"/>
</dbReference>
<dbReference type="CDD" id="cd01767">
    <property type="entry name" value="UBX"/>
    <property type="match status" value="1"/>
</dbReference>
<evidence type="ECO:0000256" key="1">
    <source>
        <dbReference type="SAM" id="MobiDB-lite"/>
    </source>
</evidence>
<sequence>MDELVTTFLAVTGIEDESTAKQYLDITNNDLEYAVTLYMESNPPANASGQNASHGNDEELAQRLQQEAYGHDDSGVREADTNIHRHETLVDSFGGGFTSAPHISRPGDIFGAGRVGVFNQRYDDDGDEFHFGRFEELPDDNDDDEEDDDDEVMVLDSDGEVIESDRERPLSRRRVNRNERMSELTSTQRRLANLFRPPFDIMSKIDLDAAKAEGRRLKKWILINIQDSSEFACQVLNRDFWSQLKIKSVVRENFIFLQYQHDSPNGTNYKNFYSIDKYPHISILDPLTGERVFKWTDGEIPESETWLKEVDQFLDKFSLLPNSNNPIINHEAKFDPDALTEEQQIEFAMKQSIIDNQNGGTTADDAIDVDEPNEEDVPDNNSVPEEEKDKFASIHALNHEEPSAGNSVTRIQIRFPNGKRLIHKFNYDEDTVLTLYQYLKYIIENSDAEYGLSKDDRFVLSNVSNKAKKSLIDSLDSTINEAELKNASILLEKE</sequence>
<name>A0A0V1PVG8_9ASCO</name>
<dbReference type="Gene3D" id="3.40.30.10">
    <property type="entry name" value="Glutaredoxin"/>
    <property type="match status" value="1"/>
</dbReference>
<dbReference type="SUPFAM" id="SSF52833">
    <property type="entry name" value="Thioredoxin-like"/>
    <property type="match status" value="1"/>
</dbReference>
<dbReference type="SUPFAM" id="SSF46934">
    <property type="entry name" value="UBA-like"/>
    <property type="match status" value="1"/>
</dbReference>
<dbReference type="PANTHER" id="PTHR23322">
    <property type="entry name" value="FAS-ASSOCIATED PROTEIN"/>
    <property type="match status" value="1"/>
</dbReference>
<feature type="domain" description="UBX" evidence="2">
    <location>
        <begin position="404"/>
        <end position="492"/>
    </location>
</feature>
<feature type="compositionally biased region" description="Acidic residues" evidence="1">
    <location>
        <begin position="365"/>
        <end position="378"/>
    </location>
</feature>
<dbReference type="EMBL" id="LMYN01000110">
    <property type="protein sequence ID" value="KRZ99966.1"/>
    <property type="molecule type" value="Genomic_DNA"/>
</dbReference>
<dbReference type="GO" id="GO:0043130">
    <property type="term" value="F:ubiquitin binding"/>
    <property type="evidence" value="ECO:0007669"/>
    <property type="project" value="TreeGrafter"/>
</dbReference>
<dbReference type="Gene3D" id="1.10.8.10">
    <property type="entry name" value="DNA helicase RuvA subunit, C-terminal domain"/>
    <property type="match status" value="1"/>
</dbReference>
<comment type="caution">
    <text evidence="3">The sequence shown here is derived from an EMBL/GenBank/DDBJ whole genome shotgun (WGS) entry which is preliminary data.</text>
</comment>
<dbReference type="InterPro" id="IPR050730">
    <property type="entry name" value="UBX_domain-protein"/>
</dbReference>
<dbReference type="Proteomes" id="UP000054251">
    <property type="component" value="Unassembled WGS sequence"/>
</dbReference>
<dbReference type="Pfam" id="PF14555">
    <property type="entry name" value="UBA_4"/>
    <property type="match status" value="1"/>
</dbReference>
<dbReference type="GO" id="GO:0043161">
    <property type="term" value="P:proteasome-mediated ubiquitin-dependent protein catabolic process"/>
    <property type="evidence" value="ECO:0007669"/>
    <property type="project" value="TreeGrafter"/>
</dbReference>
<dbReference type="PROSITE" id="PS50033">
    <property type="entry name" value="UBX"/>
    <property type="match status" value="1"/>
</dbReference>
<dbReference type="InterPro" id="IPR009060">
    <property type="entry name" value="UBA-like_sf"/>
</dbReference>
<dbReference type="AlphaFoldDB" id="A0A0V1PVG8"/>
<dbReference type="GeneID" id="26841271"/>
<evidence type="ECO:0000313" key="4">
    <source>
        <dbReference type="Proteomes" id="UP000054251"/>
    </source>
</evidence>
<dbReference type="Pfam" id="PF13899">
    <property type="entry name" value="Thioredoxin_7"/>
    <property type="match status" value="1"/>
</dbReference>
<evidence type="ECO:0000259" key="2">
    <source>
        <dbReference type="PROSITE" id="PS50033"/>
    </source>
</evidence>